<feature type="compositionally biased region" description="Low complexity" evidence="1">
    <location>
        <begin position="126"/>
        <end position="137"/>
    </location>
</feature>
<comment type="caution">
    <text evidence="2">The sequence shown here is derived from an EMBL/GenBank/DDBJ whole genome shotgun (WGS) entry which is preliminary data.</text>
</comment>
<feature type="compositionally biased region" description="Polar residues" evidence="1">
    <location>
        <begin position="237"/>
        <end position="252"/>
    </location>
</feature>
<accession>A0ABR3YGS3</accession>
<evidence type="ECO:0000313" key="3">
    <source>
        <dbReference type="Proteomes" id="UP001583280"/>
    </source>
</evidence>
<organism evidence="2 3">
    <name type="scientific">Ceratocystis pirilliformis</name>
    <dbReference type="NCBI Taxonomy" id="259994"/>
    <lineage>
        <taxon>Eukaryota</taxon>
        <taxon>Fungi</taxon>
        <taxon>Dikarya</taxon>
        <taxon>Ascomycota</taxon>
        <taxon>Pezizomycotina</taxon>
        <taxon>Sordariomycetes</taxon>
        <taxon>Hypocreomycetidae</taxon>
        <taxon>Microascales</taxon>
        <taxon>Ceratocystidaceae</taxon>
        <taxon>Ceratocystis</taxon>
    </lineage>
</organism>
<evidence type="ECO:0000256" key="1">
    <source>
        <dbReference type="SAM" id="MobiDB-lite"/>
    </source>
</evidence>
<keyword evidence="3" id="KW-1185">Reference proteome</keyword>
<feature type="compositionally biased region" description="Acidic residues" evidence="1">
    <location>
        <begin position="194"/>
        <end position="205"/>
    </location>
</feature>
<reference evidence="2 3" key="1">
    <citation type="journal article" date="2024" name="IMA Fungus">
        <title>IMA Genome - F19 : A genome assembly and annotation guide to empower mycologists, including annotated draft genome sequences of Ceratocystis pirilliformis, Diaporthe australafricana, Fusarium ophioides, Paecilomyces lecythidis, and Sporothrix stenoceras.</title>
        <authorList>
            <person name="Aylward J."/>
            <person name="Wilson A.M."/>
            <person name="Visagie C.M."/>
            <person name="Spraker J."/>
            <person name="Barnes I."/>
            <person name="Buitendag C."/>
            <person name="Ceriani C."/>
            <person name="Del Mar Angel L."/>
            <person name="du Plessis D."/>
            <person name="Fuchs T."/>
            <person name="Gasser K."/>
            <person name="Kramer D."/>
            <person name="Li W."/>
            <person name="Munsamy K."/>
            <person name="Piso A."/>
            <person name="Price J.L."/>
            <person name="Sonnekus B."/>
            <person name="Thomas C."/>
            <person name="van der Nest A."/>
            <person name="van Dijk A."/>
            <person name="van Heerden A."/>
            <person name="van Vuuren N."/>
            <person name="Yilmaz N."/>
            <person name="Duong T.A."/>
            <person name="van der Merwe N.A."/>
            <person name="Wingfield M.J."/>
            <person name="Wingfield B.D."/>
        </authorList>
    </citation>
    <scope>NUCLEOTIDE SEQUENCE [LARGE SCALE GENOMIC DNA]</scope>
    <source>
        <strain evidence="2 3">CMW 12675</strain>
    </source>
</reference>
<feature type="compositionally biased region" description="Polar residues" evidence="1">
    <location>
        <begin position="174"/>
        <end position="183"/>
    </location>
</feature>
<feature type="compositionally biased region" description="Acidic residues" evidence="1">
    <location>
        <begin position="89"/>
        <end position="103"/>
    </location>
</feature>
<feature type="compositionally biased region" description="Basic and acidic residues" evidence="1">
    <location>
        <begin position="291"/>
        <end position="303"/>
    </location>
</feature>
<dbReference type="Proteomes" id="UP001583280">
    <property type="component" value="Unassembled WGS sequence"/>
</dbReference>
<proteinExistence type="predicted"/>
<feature type="compositionally biased region" description="Basic and acidic residues" evidence="1">
    <location>
        <begin position="213"/>
        <end position="228"/>
    </location>
</feature>
<evidence type="ECO:0000313" key="2">
    <source>
        <dbReference type="EMBL" id="KAL1887175.1"/>
    </source>
</evidence>
<sequence length="311" mass="33897">MVLRERPRGGTSRRIIENDGDGLDKPYLRVPHKDGRKANIGKAYSAQRTSAARRPPSPVNSRREGQASESSRSHHLPTPGSSRNRTPEFDEDDFDDAEMTEDSDLSRTDSDSEAENFAATNRKPAKSVAAAAATKASLGRRYTSASSGPGDVAPEPAPMSGYSRATVSKAKAGLNTSGSSGNTYHGRKRYETAPSEDDDYSDNDSENFAQEDPAVHSDENDEEADRRIMMQQRHTHSSTGRASFMSDQSQTAPLEVNRWPSKKARSAAENSETTAARKHKPIPRGVTDTASKADKDVFTRLDTAKANPQLE</sequence>
<feature type="compositionally biased region" description="Basic and acidic residues" evidence="1">
    <location>
        <begin position="1"/>
        <end position="37"/>
    </location>
</feature>
<name>A0ABR3YGS3_9PEZI</name>
<feature type="non-terminal residue" evidence="2">
    <location>
        <position position="311"/>
    </location>
</feature>
<dbReference type="EMBL" id="JAWDJO010000344">
    <property type="protein sequence ID" value="KAL1887175.1"/>
    <property type="molecule type" value="Genomic_DNA"/>
</dbReference>
<gene>
    <name evidence="2" type="ORF">Cpir12675_006659</name>
</gene>
<protein>
    <submittedName>
        <fullName evidence="2">Uncharacterized protein</fullName>
    </submittedName>
</protein>
<feature type="region of interest" description="Disordered" evidence="1">
    <location>
        <begin position="1"/>
        <end position="311"/>
    </location>
</feature>